<dbReference type="PANTHER" id="PTHR23523:SF2">
    <property type="entry name" value="2-NITROIMIDAZOLE TRANSPORTER"/>
    <property type="match status" value="1"/>
</dbReference>
<sequence length="393" mass="40260">MLASDRRQGFSAGLLVLAIGLSVRFPITSVSPVLREIGDEFALSPSELALLSAIPVLLFGVAAPLAPVLVARLGLNRAITILLATLAIATLLRPLTTPLLFAGTVVVGSAISLLGILAPQYIRQSLPARGGLWTGVYTTSFGVSAAVGAAFTVPLFHAFGEQLEAALMFWAIPLLIAFGVALGSTRASNGGPHRAPTPRTRGNISTFRTPGIWPVTGFFACQALIYFSLTAWLPTLAVARGMGNAEAGLTLAWMSIIGLPAALIFPTLASRARWRTRLVVGVAIVSAVGLGGLALAPVGLLPTFVALLGLAQSAAFGLAVALIVFTAPSSHETAAFSAVSQGVGYLVAAIGPLVVGLLADVGIGWREIVLTLIAASVGELLFGIGAARASETT</sequence>
<evidence type="ECO:0000256" key="5">
    <source>
        <dbReference type="SAM" id="Phobius"/>
    </source>
</evidence>
<dbReference type="GO" id="GO:0022857">
    <property type="term" value="F:transmembrane transporter activity"/>
    <property type="evidence" value="ECO:0007669"/>
    <property type="project" value="InterPro"/>
</dbReference>
<keyword evidence="4 5" id="KW-0472">Membrane</keyword>
<dbReference type="Pfam" id="PF07690">
    <property type="entry name" value="MFS_1"/>
    <property type="match status" value="1"/>
</dbReference>
<evidence type="ECO:0000256" key="2">
    <source>
        <dbReference type="ARBA" id="ARBA00022692"/>
    </source>
</evidence>
<dbReference type="InterPro" id="IPR020846">
    <property type="entry name" value="MFS_dom"/>
</dbReference>
<evidence type="ECO:0000259" key="6">
    <source>
        <dbReference type="PROSITE" id="PS50850"/>
    </source>
</evidence>
<dbReference type="KEGG" id="ldn:H9L06_06690"/>
<feature type="transmembrane region" description="Helical" evidence="5">
    <location>
        <begin position="206"/>
        <end position="227"/>
    </location>
</feature>
<dbReference type="InterPro" id="IPR052524">
    <property type="entry name" value="MFS_Cyanate_Porter"/>
</dbReference>
<feature type="transmembrane region" description="Helical" evidence="5">
    <location>
        <begin position="247"/>
        <end position="266"/>
    </location>
</feature>
<proteinExistence type="predicted"/>
<feature type="transmembrane region" description="Helical" evidence="5">
    <location>
        <begin position="278"/>
        <end position="298"/>
    </location>
</feature>
<feature type="transmembrane region" description="Helical" evidence="5">
    <location>
        <begin position="165"/>
        <end position="185"/>
    </location>
</feature>
<keyword evidence="2 5" id="KW-0812">Transmembrane</keyword>
<feature type="transmembrane region" description="Helical" evidence="5">
    <location>
        <begin position="134"/>
        <end position="159"/>
    </location>
</feature>
<dbReference type="PANTHER" id="PTHR23523">
    <property type="match status" value="1"/>
</dbReference>
<feature type="domain" description="Major facilitator superfamily (MFS) profile" evidence="6">
    <location>
        <begin position="165"/>
        <end position="393"/>
    </location>
</feature>
<dbReference type="Proteomes" id="UP000515934">
    <property type="component" value="Chromosome"/>
</dbReference>
<evidence type="ECO:0000256" key="3">
    <source>
        <dbReference type="ARBA" id="ARBA00022989"/>
    </source>
</evidence>
<feature type="transmembrane region" description="Helical" evidence="5">
    <location>
        <begin position="334"/>
        <end position="356"/>
    </location>
</feature>
<dbReference type="Gene3D" id="1.20.1250.20">
    <property type="entry name" value="MFS general substrate transporter like domains"/>
    <property type="match status" value="1"/>
</dbReference>
<reference evidence="7 8" key="1">
    <citation type="submission" date="2020-08" db="EMBL/GenBank/DDBJ databases">
        <title>Genome sequence of Leucobacter denitrificans KACC 14055T.</title>
        <authorList>
            <person name="Hyun D.-W."/>
            <person name="Bae J.-W."/>
        </authorList>
    </citation>
    <scope>NUCLEOTIDE SEQUENCE [LARGE SCALE GENOMIC DNA]</scope>
    <source>
        <strain evidence="7 8">KACC 14055</strain>
    </source>
</reference>
<protein>
    <submittedName>
        <fullName evidence="7">MFS transporter</fullName>
    </submittedName>
</protein>
<feature type="transmembrane region" description="Helical" evidence="5">
    <location>
        <begin position="368"/>
        <end position="387"/>
    </location>
</feature>
<dbReference type="PROSITE" id="PS50850">
    <property type="entry name" value="MFS"/>
    <property type="match status" value="1"/>
</dbReference>
<dbReference type="AlphaFoldDB" id="A0A7G9S2D1"/>
<feature type="transmembrane region" description="Helical" evidence="5">
    <location>
        <begin position="78"/>
        <end position="95"/>
    </location>
</feature>
<comment type="subcellular location">
    <subcellularLocation>
        <location evidence="1">Cell membrane</location>
        <topology evidence="1">Multi-pass membrane protein</topology>
    </subcellularLocation>
</comment>
<dbReference type="RefSeq" id="WP_187554477.1">
    <property type="nucleotide sequence ID" value="NZ_CP060716.1"/>
</dbReference>
<feature type="transmembrane region" description="Helical" evidence="5">
    <location>
        <begin position="101"/>
        <end position="122"/>
    </location>
</feature>
<evidence type="ECO:0000256" key="1">
    <source>
        <dbReference type="ARBA" id="ARBA00004651"/>
    </source>
</evidence>
<evidence type="ECO:0000256" key="4">
    <source>
        <dbReference type="ARBA" id="ARBA00023136"/>
    </source>
</evidence>
<feature type="transmembrane region" description="Helical" evidence="5">
    <location>
        <begin position="304"/>
        <end position="327"/>
    </location>
</feature>
<dbReference type="GO" id="GO:0005886">
    <property type="term" value="C:plasma membrane"/>
    <property type="evidence" value="ECO:0007669"/>
    <property type="project" value="UniProtKB-SubCell"/>
</dbReference>
<accession>A0A7G9S2D1</accession>
<dbReference type="InterPro" id="IPR011701">
    <property type="entry name" value="MFS"/>
</dbReference>
<evidence type="ECO:0000313" key="7">
    <source>
        <dbReference type="EMBL" id="QNN62006.1"/>
    </source>
</evidence>
<feature type="transmembrane region" description="Helical" evidence="5">
    <location>
        <begin position="48"/>
        <end position="71"/>
    </location>
</feature>
<name>A0A7G9S2D1_9MICO</name>
<dbReference type="InterPro" id="IPR036259">
    <property type="entry name" value="MFS_trans_sf"/>
</dbReference>
<dbReference type="EMBL" id="CP060716">
    <property type="protein sequence ID" value="QNN62006.1"/>
    <property type="molecule type" value="Genomic_DNA"/>
</dbReference>
<organism evidence="7 8">
    <name type="scientific">Leucobacter denitrificans</name>
    <dbReference type="NCBI Taxonomy" id="683042"/>
    <lineage>
        <taxon>Bacteria</taxon>
        <taxon>Bacillati</taxon>
        <taxon>Actinomycetota</taxon>
        <taxon>Actinomycetes</taxon>
        <taxon>Micrococcales</taxon>
        <taxon>Microbacteriaceae</taxon>
        <taxon>Leucobacter</taxon>
    </lineage>
</organism>
<gene>
    <name evidence="7" type="ORF">H9L06_06690</name>
</gene>
<dbReference type="SUPFAM" id="SSF103473">
    <property type="entry name" value="MFS general substrate transporter"/>
    <property type="match status" value="1"/>
</dbReference>
<keyword evidence="3 5" id="KW-1133">Transmembrane helix</keyword>
<keyword evidence="8" id="KW-1185">Reference proteome</keyword>
<evidence type="ECO:0000313" key="8">
    <source>
        <dbReference type="Proteomes" id="UP000515934"/>
    </source>
</evidence>